<organism evidence="1 2">
    <name type="scientific">Madurella fahalii</name>
    <dbReference type="NCBI Taxonomy" id="1157608"/>
    <lineage>
        <taxon>Eukaryota</taxon>
        <taxon>Fungi</taxon>
        <taxon>Dikarya</taxon>
        <taxon>Ascomycota</taxon>
        <taxon>Pezizomycotina</taxon>
        <taxon>Sordariomycetes</taxon>
        <taxon>Sordariomycetidae</taxon>
        <taxon>Sordariales</taxon>
        <taxon>Sordariales incertae sedis</taxon>
        <taxon>Madurella</taxon>
    </lineage>
</organism>
<dbReference type="SUPFAM" id="SSF55729">
    <property type="entry name" value="Acyl-CoA N-acyltransferases (Nat)"/>
    <property type="match status" value="1"/>
</dbReference>
<evidence type="ECO:0000313" key="1">
    <source>
        <dbReference type="EMBL" id="GAB1319222.1"/>
    </source>
</evidence>
<gene>
    <name evidence="1" type="ORF">MFIFM68171_09432</name>
</gene>
<keyword evidence="2" id="KW-1185">Reference proteome</keyword>
<dbReference type="PANTHER" id="PTHR42791:SF2">
    <property type="entry name" value="N-ACETYLTRANSFERASE DOMAIN-CONTAINING PROTEIN"/>
    <property type="match status" value="1"/>
</dbReference>
<dbReference type="GeneID" id="98180174"/>
<dbReference type="PANTHER" id="PTHR42791">
    <property type="entry name" value="GNAT FAMILY ACETYLTRANSFERASE"/>
    <property type="match status" value="1"/>
</dbReference>
<dbReference type="Proteomes" id="UP001628179">
    <property type="component" value="Unassembled WGS sequence"/>
</dbReference>
<protein>
    <submittedName>
        <fullName evidence="1">N-acetyltransferase domain-containing protein</fullName>
    </submittedName>
</protein>
<proteinExistence type="predicted"/>
<dbReference type="CDD" id="cd04301">
    <property type="entry name" value="NAT_SF"/>
    <property type="match status" value="1"/>
</dbReference>
<dbReference type="InterPro" id="IPR052523">
    <property type="entry name" value="Trichothecene_AcTrans"/>
</dbReference>
<reference evidence="1 2" key="1">
    <citation type="submission" date="2024-09" db="EMBL/GenBank/DDBJ databases">
        <title>Itraconazole resistance in Madurella fahalii resulting from another homologue of gene encoding cytochrome P450 14-alpha sterol demethylase (CYP51).</title>
        <authorList>
            <person name="Yoshioka I."/>
            <person name="Fahal A.H."/>
            <person name="Kaneko S."/>
            <person name="Yaguchi T."/>
        </authorList>
    </citation>
    <scope>NUCLEOTIDE SEQUENCE [LARGE SCALE GENOMIC DNA]</scope>
    <source>
        <strain evidence="1 2">IFM 68171</strain>
    </source>
</reference>
<dbReference type="Gene3D" id="3.40.630.30">
    <property type="match status" value="1"/>
</dbReference>
<dbReference type="RefSeq" id="XP_070920952.1">
    <property type="nucleotide sequence ID" value="XM_071064851.1"/>
</dbReference>
<evidence type="ECO:0000313" key="2">
    <source>
        <dbReference type="Proteomes" id="UP001628179"/>
    </source>
</evidence>
<name>A0ABQ0GN80_9PEZI</name>
<dbReference type="InterPro" id="IPR016181">
    <property type="entry name" value="Acyl_CoA_acyltransferase"/>
</dbReference>
<dbReference type="EMBL" id="BAAFSV010000005">
    <property type="protein sequence ID" value="GAB1319222.1"/>
    <property type="molecule type" value="Genomic_DNA"/>
</dbReference>
<comment type="caution">
    <text evidence="1">The sequence shown here is derived from an EMBL/GenBank/DDBJ whole genome shotgun (WGS) entry which is preliminary data.</text>
</comment>
<accession>A0ABQ0GN80</accession>
<sequence length="238" mass="27598">MSPRLGLPSDIEAVTNAVIRTMPLDPQWEYRFPYRHQYPEDHYKYTRMLFEYFLDPSYDDWLVMVAEDNLEPGSTASVVSFGVFNVSYLNKRRYGPGYKPQDPVTEVEKRGGKTRRDANHKHYNEFWHGQIRAYKKLFAPLGPEQVHLQILGTLPEFQRRGHASSLCRWAMELALRDSLKDISVMASPMGYNLYTWLGFKKVATFYIQVPGEEERVVLQAMMYTPEVVPDAEGGCMVI</sequence>